<evidence type="ECO:0000256" key="7">
    <source>
        <dbReference type="ARBA" id="ARBA00022898"/>
    </source>
</evidence>
<dbReference type="AlphaFoldDB" id="A0A9P5D6D8"/>
<evidence type="ECO:0000256" key="4">
    <source>
        <dbReference type="ARBA" id="ARBA00022575"/>
    </source>
</evidence>
<dbReference type="SMART" id="SM01119">
    <property type="entry name" value="D-ser_dehydrat"/>
    <property type="match status" value="1"/>
</dbReference>
<dbReference type="SUPFAM" id="SSF51419">
    <property type="entry name" value="PLP-binding barrel"/>
    <property type="match status" value="1"/>
</dbReference>
<comment type="similarity">
    <text evidence="3">Belongs to the DSD1 family.</text>
</comment>
<dbReference type="Pfam" id="PF14031">
    <property type="entry name" value="D-ser_dehydrat"/>
    <property type="match status" value="1"/>
</dbReference>
<evidence type="ECO:0000256" key="8">
    <source>
        <dbReference type="ARBA" id="ARBA00023239"/>
    </source>
</evidence>
<dbReference type="InterPro" id="IPR051466">
    <property type="entry name" value="D-amino_acid_metab_enzyme"/>
</dbReference>
<dbReference type="PANTHER" id="PTHR28004:SF2">
    <property type="entry name" value="D-SERINE DEHYDRATASE"/>
    <property type="match status" value="1"/>
</dbReference>
<evidence type="ECO:0000259" key="14">
    <source>
        <dbReference type="SMART" id="SM01119"/>
    </source>
</evidence>
<keyword evidence="6" id="KW-0862">Zinc</keyword>
<accession>A0A9P5D6D8</accession>
<organism evidence="15 16">
    <name type="scientific">Geosmithia morbida</name>
    <dbReference type="NCBI Taxonomy" id="1094350"/>
    <lineage>
        <taxon>Eukaryota</taxon>
        <taxon>Fungi</taxon>
        <taxon>Dikarya</taxon>
        <taxon>Ascomycota</taxon>
        <taxon>Pezizomycotina</taxon>
        <taxon>Sordariomycetes</taxon>
        <taxon>Hypocreomycetidae</taxon>
        <taxon>Hypocreales</taxon>
        <taxon>Bionectriaceae</taxon>
        <taxon>Geosmithia</taxon>
    </lineage>
</organism>
<dbReference type="GO" id="GO:0008721">
    <property type="term" value="F:D-serine ammonia-lyase activity"/>
    <property type="evidence" value="ECO:0007669"/>
    <property type="project" value="UniProtKB-EC"/>
</dbReference>
<dbReference type="FunFam" id="3.20.20.10:FF:000016">
    <property type="entry name" value="D-serine dehydratase"/>
    <property type="match status" value="1"/>
</dbReference>
<dbReference type="InterPro" id="IPR029066">
    <property type="entry name" value="PLP-binding_barrel"/>
</dbReference>
<evidence type="ECO:0000256" key="2">
    <source>
        <dbReference type="ARBA" id="ARBA00001947"/>
    </source>
</evidence>
<dbReference type="Proteomes" id="UP000749293">
    <property type="component" value="Unassembled WGS sequence"/>
</dbReference>
<evidence type="ECO:0000256" key="3">
    <source>
        <dbReference type="ARBA" id="ARBA00005323"/>
    </source>
</evidence>
<name>A0A9P5D6D8_9HYPO</name>
<dbReference type="EC" id="4.3.1.18" evidence="11"/>
<evidence type="ECO:0000313" key="16">
    <source>
        <dbReference type="Proteomes" id="UP000749293"/>
    </source>
</evidence>
<evidence type="ECO:0000256" key="11">
    <source>
        <dbReference type="ARBA" id="ARBA00066349"/>
    </source>
</evidence>
<keyword evidence="16" id="KW-1185">Reference proteome</keyword>
<comment type="function">
    <text evidence="10">Catalyzes the conversion of D-serine to pyruvate and ammonia. May play a role in D-serine detoxification.</text>
</comment>
<keyword evidence="4" id="KW-0216">Detoxification</keyword>
<dbReference type="EMBL" id="JAANYQ010000004">
    <property type="protein sequence ID" value="KAF4124655.1"/>
    <property type="molecule type" value="Genomic_DNA"/>
</dbReference>
<comment type="catalytic activity">
    <reaction evidence="9">
        <text>D-serine = pyruvate + NH4(+)</text>
        <dbReference type="Rhea" id="RHEA:13977"/>
        <dbReference type="ChEBI" id="CHEBI:15361"/>
        <dbReference type="ChEBI" id="CHEBI:28938"/>
        <dbReference type="ChEBI" id="CHEBI:35247"/>
        <dbReference type="EC" id="4.3.1.18"/>
    </reaction>
    <physiologicalReaction direction="left-to-right" evidence="9">
        <dbReference type="Rhea" id="RHEA:13978"/>
    </physiologicalReaction>
</comment>
<evidence type="ECO:0000256" key="13">
    <source>
        <dbReference type="ARBA" id="ARBA00075219"/>
    </source>
</evidence>
<keyword evidence="5" id="KW-0479">Metal-binding</keyword>
<comment type="cofactor">
    <cofactor evidence="2">
        <name>Zn(2+)</name>
        <dbReference type="ChEBI" id="CHEBI:29105"/>
    </cofactor>
</comment>
<evidence type="ECO:0000256" key="12">
    <source>
        <dbReference type="ARBA" id="ARBA00069616"/>
    </source>
</evidence>
<keyword evidence="7" id="KW-0663">Pyridoxal phosphate</keyword>
<dbReference type="RefSeq" id="XP_035323307.1">
    <property type="nucleotide sequence ID" value="XM_035467295.1"/>
</dbReference>
<dbReference type="GeneID" id="55971549"/>
<evidence type="ECO:0000256" key="9">
    <source>
        <dbReference type="ARBA" id="ARBA00051198"/>
    </source>
</evidence>
<dbReference type="Gene3D" id="3.20.20.10">
    <property type="entry name" value="Alanine racemase"/>
    <property type="match status" value="1"/>
</dbReference>
<dbReference type="PANTHER" id="PTHR28004">
    <property type="entry name" value="ZGC:162816-RELATED"/>
    <property type="match status" value="1"/>
</dbReference>
<dbReference type="Pfam" id="PF01168">
    <property type="entry name" value="Ala_racemase_N"/>
    <property type="match status" value="1"/>
</dbReference>
<evidence type="ECO:0000256" key="10">
    <source>
        <dbReference type="ARBA" id="ARBA00055764"/>
    </source>
</evidence>
<evidence type="ECO:0000313" key="15">
    <source>
        <dbReference type="EMBL" id="KAF4124655.1"/>
    </source>
</evidence>
<protein>
    <recommendedName>
        <fullName evidence="12">D-serine dehydratase</fullName>
        <ecNumber evidence="11">4.3.1.18</ecNumber>
    </recommendedName>
    <alternativeName>
        <fullName evidence="13">D-serine deaminase</fullName>
    </alternativeName>
</protein>
<dbReference type="OrthoDB" id="20198at2759"/>
<evidence type="ECO:0000256" key="5">
    <source>
        <dbReference type="ARBA" id="ARBA00022723"/>
    </source>
</evidence>
<evidence type="ECO:0000256" key="6">
    <source>
        <dbReference type="ARBA" id="ARBA00022833"/>
    </source>
</evidence>
<dbReference type="GO" id="GO:0046872">
    <property type="term" value="F:metal ion binding"/>
    <property type="evidence" value="ECO:0007669"/>
    <property type="project" value="UniProtKB-KW"/>
</dbReference>
<evidence type="ECO:0000256" key="1">
    <source>
        <dbReference type="ARBA" id="ARBA00001933"/>
    </source>
</evidence>
<feature type="domain" description="D-serine dehydratase-like" evidence="14">
    <location>
        <begin position="274"/>
        <end position="371"/>
    </location>
</feature>
<gene>
    <name evidence="15" type="ORF">GMORB2_5321</name>
</gene>
<dbReference type="InterPro" id="IPR001608">
    <property type="entry name" value="Ala_racemase_N"/>
</dbReference>
<comment type="caution">
    <text evidence="15">The sequence shown here is derived from an EMBL/GenBank/DDBJ whole genome shotgun (WGS) entry which is preliminary data.</text>
</comment>
<dbReference type="GO" id="GO:0036088">
    <property type="term" value="P:D-serine catabolic process"/>
    <property type="evidence" value="ECO:0007669"/>
    <property type="project" value="TreeGrafter"/>
</dbReference>
<dbReference type="InterPro" id="IPR026956">
    <property type="entry name" value="D-ser_dehydrat-like_dom"/>
</dbReference>
<dbReference type="Gene3D" id="2.40.37.20">
    <property type="entry name" value="D-serine dehydratase-like domain"/>
    <property type="match status" value="1"/>
</dbReference>
<sequence length="386" mass="42208">MHHSPEHHESYVGKPVSQLPTPSFIISLPIVKRNIARLHCDVEKLGIGFRPHVKTLKTIEVTRMMLANGRYRSAVASTLAEIRGLLPLVQEGILDECLYGLPICPGYVPQLAELRRTIDISLMVDHEQQIDALEAFGADRPWDIFIKLDVGSRRAGVSTGSSRLAQLIQRADRSTAVSIQGIYCHAGHSYGGRSRDEAESTLGVEISRALGAAALLPADRELVVSVGATPTAHVIESMRSTVPANIKLELHAGNFVCNDLQQESTTLVAEGDLGTRVAMEICSTYPERNEALVNAGVIALSRETSGYDGFGRLAGKPTWLPVRLSQEHGILACSDTEARVEDEFKVGDRVLLYCNHACITAAAFSVYYVVDENDVVVDTWVPWKGW</sequence>
<dbReference type="InterPro" id="IPR042208">
    <property type="entry name" value="D-ser_dehydrat-like_sf"/>
</dbReference>
<keyword evidence="8" id="KW-0456">Lyase</keyword>
<proteinExistence type="inferred from homology"/>
<comment type="cofactor">
    <cofactor evidence="1">
        <name>pyridoxal 5'-phosphate</name>
        <dbReference type="ChEBI" id="CHEBI:597326"/>
    </cofactor>
</comment>
<reference evidence="15" key="1">
    <citation type="submission" date="2020-03" db="EMBL/GenBank/DDBJ databases">
        <title>Site-based positive gene gene selection in Geosmithia morbida across the United States reveals a broad range of putative effectors and factors for local host and environmental adapation.</title>
        <authorList>
            <person name="Onufrak A."/>
            <person name="Murdoch R.W."/>
            <person name="Gazis R."/>
            <person name="Huff M."/>
            <person name="Staton M."/>
            <person name="Klingeman W."/>
            <person name="Hadziabdic D."/>
        </authorList>
    </citation>
    <scope>NUCLEOTIDE SEQUENCE</scope>
    <source>
        <strain evidence="15">1262</strain>
    </source>
</reference>
<dbReference type="GO" id="GO:0009636">
    <property type="term" value="P:response to toxic substance"/>
    <property type="evidence" value="ECO:0007669"/>
    <property type="project" value="UniProtKB-KW"/>
</dbReference>